<dbReference type="AlphaFoldDB" id="A0A1M5A327"/>
<dbReference type="GO" id="GO:0005975">
    <property type="term" value="P:carbohydrate metabolic process"/>
    <property type="evidence" value="ECO:0007669"/>
    <property type="project" value="InterPro"/>
</dbReference>
<keyword evidence="2" id="KW-0378">Hydrolase</keyword>
<dbReference type="Gene3D" id="3.90.1820.10">
    <property type="entry name" value="AglA-like glucosidase"/>
    <property type="match status" value="1"/>
</dbReference>
<dbReference type="EMBL" id="FQVH01000015">
    <property type="protein sequence ID" value="SHF24252.1"/>
    <property type="molecule type" value="Genomic_DNA"/>
</dbReference>
<evidence type="ECO:0000256" key="1">
    <source>
        <dbReference type="ARBA" id="ARBA00023027"/>
    </source>
</evidence>
<keyword evidence="3" id="KW-1185">Reference proteome</keyword>
<accession>A0A1M5A327</accession>
<dbReference type="InterPro" id="IPR001088">
    <property type="entry name" value="Glyco_hydro_4"/>
</dbReference>
<evidence type="ECO:0000313" key="3">
    <source>
        <dbReference type="Proteomes" id="UP000184088"/>
    </source>
</evidence>
<reference evidence="2 3" key="1">
    <citation type="submission" date="2016-11" db="EMBL/GenBank/DDBJ databases">
        <authorList>
            <person name="Jaros S."/>
            <person name="Januszkiewicz K."/>
            <person name="Wedrychowicz H."/>
        </authorList>
    </citation>
    <scope>NUCLEOTIDE SEQUENCE [LARGE SCALE GENOMIC DNA]</scope>
    <source>
        <strain evidence="2 3">DSM 17918</strain>
    </source>
</reference>
<dbReference type="STRING" id="1121256.SAMN02746089_01550"/>
<proteinExistence type="predicted"/>
<dbReference type="Pfam" id="PF02056">
    <property type="entry name" value="Glyco_hydro_4"/>
    <property type="match status" value="1"/>
</dbReference>
<evidence type="ECO:0000313" key="2">
    <source>
        <dbReference type="EMBL" id="SHF24252.1"/>
    </source>
</evidence>
<sequence>MGAGSTIFAKNVLGDVILNPALKGVEIALYDIDPQRLKDSEMMLKNINENYKGEAKITA</sequence>
<dbReference type="InterPro" id="IPR053715">
    <property type="entry name" value="GH4_Enzyme_sf"/>
</dbReference>
<name>A0A1M5A327_9THEO</name>
<dbReference type="SUPFAM" id="SSF51735">
    <property type="entry name" value="NAD(P)-binding Rossmann-fold domains"/>
    <property type="match status" value="1"/>
</dbReference>
<dbReference type="GO" id="GO:0004553">
    <property type="term" value="F:hydrolase activity, hydrolyzing O-glycosyl compounds"/>
    <property type="evidence" value="ECO:0007669"/>
    <property type="project" value="InterPro"/>
</dbReference>
<gene>
    <name evidence="2" type="ORF">SAMN02746089_01550</name>
</gene>
<keyword evidence="1" id="KW-0520">NAD</keyword>
<dbReference type="Proteomes" id="UP000184088">
    <property type="component" value="Unassembled WGS sequence"/>
</dbReference>
<protein>
    <submittedName>
        <fullName evidence="2">Family 4 glycosyl hydrolase</fullName>
    </submittedName>
</protein>
<organism evidence="2 3">
    <name type="scientific">Caldanaerobius fijiensis DSM 17918</name>
    <dbReference type="NCBI Taxonomy" id="1121256"/>
    <lineage>
        <taxon>Bacteria</taxon>
        <taxon>Bacillati</taxon>
        <taxon>Bacillota</taxon>
        <taxon>Clostridia</taxon>
        <taxon>Thermoanaerobacterales</taxon>
        <taxon>Thermoanaerobacteraceae</taxon>
        <taxon>Caldanaerobius</taxon>
    </lineage>
</organism>
<dbReference type="InterPro" id="IPR036291">
    <property type="entry name" value="NAD(P)-bd_dom_sf"/>
</dbReference>